<keyword evidence="1" id="KW-0812">Transmembrane</keyword>
<protein>
    <submittedName>
        <fullName evidence="2">Uncharacterized protein</fullName>
    </submittedName>
</protein>
<organism evidence="2 3">
    <name type="scientific">Halococcus saccharolyticus DSM 5350</name>
    <dbReference type="NCBI Taxonomy" id="1227455"/>
    <lineage>
        <taxon>Archaea</taxon>
        <taxon>Methanobacteriati</taxon>
        <taxon>Methanobacteriota</taxon>
        <taxon>Stenosarchaea group</taxon>
        <taxon>Halobacteria</taxon>
        <taxon>Halobacteriales</taxon>
        <taxon>Halococcaceae</taxon>
        <taxon>Halococcus</taxon>
    </lineage>
</organism>
<evidence type="ECO:0000256" key="1">
    <source>
        <dbReference type="SAM" id="Phobius"/>
    </source>
</evidence>
<evidence type="ECO:0000313" key="3">
    <source>
        <dbReference type="Proteomes" id="UP000011669"/>
    </source>
</evidence>
<dbReference type="InParanoid" id="M0MH81"/>
<keyword evidence="1" id="KW-1133">Transmembrane helix</keyword>
<dbReference type="AlphaFoldDB" id="M0MH81"/>
<evidence type="ECO:0000313" key="2">
    <source>
        <dbReference type="EMBL" id="EMA45061.1"/>
    </source>
</evidence>
<dbReference type="InterPro" id="IPR055947">
    <property type="entry name" value="DUF7525"/>
</dbReference>
<comment type="caution">
    <text evidence="2">The sequence shown here is derived from an EMBL/GenBank/DDBJ whole genome shotgun (WGS) entry which is preliminary data.</text>
</comment>
<dbReference type="Pfam" id="PF24369">
    <property type="entry name" value="DUF7525"/>
    <property type="match status" value="1"/>
</dbReference>
<proteinExistence type="predicted"/>
<feature type="transmembrane region" description="Helical" evidence="1">
    <location>
        <begin position="12"/>
        <end position="34"/>
    </location>
</feature>
<reference evidence="2 3" key="1">
    <citation type="journal article" date="2014" name="PLoS Genet.">
        <title>Phylogenetically driven sequencing of extremely halophilic archaea reveals strategies for static and dynamic osmo-response.</title>
        <authorList>
            <person name="Becker E.A."/>
            <person name="Seitzer P.M."/>
            <person name="Tritt A."/>
            <person name="Larsen D."/>
            <person name="Krusor M."/>
            <person name="Yao A.I."/>
            <person name="Wu D."/>
            <person name="Madern D."/>
            <person name="Eisen J.A."/>
            <person name="Darling A.E."/>
            <person name="Facciotti M.T."/>
        </authorList>
    </citation>
    <scope>NUCLEOTIDE SEQUENCE [LARGE SCALE GENOMIC DNA]</scope>
    <source>
        <strain evidence="2 3">DSM 5350</strain>
    </source>
</reference>
<feature type="transmembrane region" description="Helical" evidence="1">
    <location>
        <begin position="40"/>
        <end position="61"/>
    </location>
</feature>
<keyword evidence="3" id="KW-1185">Reference proteome</keyword>
<dbReference type="STRING" id="1227455.C449_08114"/>
<keyword evidence="1" id="KW-0472">Membrane</keyword>
<dbReference type="Proteomes" id="UP000011669">
    <property type="component" value="Unassembled WGS sequence"/>
</dbReference>
<name>M0MH81_9EURY</name>
<gene>
    <name evidence="2" type="ORF">C449_08114</name>
</gene>
<dbReference type="PATRIC" id="fig|1227455.4.peg.1658"/>
<sequence>MATETVGSDRGVGFAVLFGLLGLAGALVAFAAALAHSQVVAAWGFAAAVLAGAILVVGIHLTG</sequence>
<dbReference type="RefSeq" id="WP_006077474.1">
    <property type="nucleotide sequence ID" value="NZ_AOMD01000020.1"/>
</dbReference>
<dbReference type="EMBL" id="AOMD01000020">
    <property type="protein sequence ID" value="EMA45061.1"/>
    <property type="molecule type" value="Genomic_DNA"/>
</dbReference>
<accession>M0MH81</accession>